<accession>A0ACB8S5R1</accession>
<name>A0ACB8S5R1_9AGAM</name>
<organism evidence="1 2">
    <name type="scientific">Auriscalpium vulgare</name>
    <dbReference type="NCBI Taxonomy" id="40419"/>
    <lineage>
        <taxon>Eukaryota</taxon>
        <taxon>Fungi</taxon>
        <taxon>Dikarya</taxon>
        <taxon>Basidiomycota</taxon>
        <taxon>Agaricomycotina</taxon>
        <taxon>Agaricomycetes</taxon>
        <taxon>Russulales</taxon>
        <taxon>Auriscalpiaceae</taxon>
        <taxon>Auriscalpium</taxon>
    </lineage>
</organism>
<evidence type="ECO:0000313" key="1">
    <source>
        <dbReference type="EMBL" id="KAI0051462.1"/>
    </source>
</evidence>
<reference evidence="1" key="2">
    <citation type="journal article" date="2022" name="New Phytol.">
        <title>Evolutionary transition to the ectomycorrhizal habit in the genomes of a hyperdiverse lineage of mushroom-forming fungi.</title>
        <authorList>
            <person name="Looney B."/>
            <person name="Miyauchi S."/>
            <person name="Morin E."/>
            <person name="Drula E."/>
            <person name="Courty P.E."/>
            <person name="Kohler A."/>
            <person name="Kuo A."/>
            <person name="LaButti K."/>
            <person name="Pangilinan J."/>
            <person name="Lipzen A."/>
            <person name="Riley R."/>
            <person name="Andreopoulos W."/>
            <person name="He G."/>
            <person name="Johnson J."/>
            <person name="Nolan M."/>
            <person name="Tritt A."/>
            <person name="Barry K.W."/>
            <person name="Grigoriev I.V."/>
            <person name="Nagy L.G."/>
            <person name="Hibbett D."/>
            <person name="Henrissat B."/>
            <person name="Matheny P.B."/>
            <person name="Labbe J."/>
            <person name="Martin F.M."/>
        </authorList>
    </citation>
    <scope>NUCLEOTIDE SEQUENCE</scope>
    <source>
        <strain evidence="1">FP105234-sp</strain>
    </source>
</reference>
<keyword evidence="2" id="KW-1185">Reference proteome</keyword>
<proteinExistence type="predicted"/>
<sequence length="345" mass="37508">MVAVPTPSKVLVTGANGFVAVWIVRKLLEAGYPVRGTVRAANKGAHLKKIFSEYGDKLEIFVVEDITKTGAFDEAVKGVDLVEHTASPFHFAAQNPDELIVPAVKGTLSVLESVKNHGSSVKRVVLTGSSVSVLRAVDKPTVFTEADWNEWSVNEVKTKGEGAGSYPMYQVSKTLAEKAAWEFIEKDKGALSWDLVVLNPPWIFGPPIHELKNLDDLNSSQAEVLRTIAGGKSPEELVVSSNWIDVRDVATAHVLAAQKPEAGGERLILNEGNFYWQDLLDAANAISPPPLPNLPKGDPSATAGVMHELIFITEKSTRILGFKYTHLRDTVKDSIADFIARGYRG</sequence>
<reference evidence="1" key="1">
    <citation type="submission" date="2021-02" db="EMBL/GenBank/DDBJ databases">
        <authorList>
            <consortium name="DOE Joint Genome Institute"/>
            <person name="Ahrendt S."/>
            <person name="Looney B.P."/>
            <person name="Miyauchi S."/>
            <person name="Morin E."/>
            <person name="Drula E."/>
            <person name="Courty P.E."/>
            <person name="Chicoki N."/>
            <person name="Fauchery L."/>
            <person name="Kohler A."/>
            <person name="Kuo A."/>
            <person name="Labutti K."/>
            <person name="Pangilinan J."/>
            <person name="Lipzen A."/>
            <person name="Riley R."/>
            <person name="Andreopoulos W."/>
            <person name="He G."/>
            <person name="Johnson J."/>
            <person name="Barry K.W."/>
            <person name="Grigoriev I.V."/>
            <person name="Nagy L."/>
            <person name="Hibbett D."/>
            <person name="Henrissat B."/>
            <person name="Matheny P.B."/>
            <person name="Labbe J."/>
            <person name="Martin F."/>
        </authorList>
    </citation>
    <scope>NUCLEOTIDE SEQUENCE</scope>
    <source>
        <strain evidence="1">FP105234-sp</strain>
    </source>
</reference>
<dbReference type="EMBL" id="MU275852">
    <property type="protein sequence ID" value="KAI0051462.1"/>
    <property type="molecule type" value="Genomic_DNA"/>
</dbReference>
<protein>
    <submittedName>
        <fullName evidence="1">D-lactaldehyde dehydrogenase</fullName>
    </submittedName>
</protein>
<gene>
    <name evidence="1" type="ORF">FA95DRAFT_1554557</name>
</gene>
<comment type="caution">
    <text evidence="1">The sequence shown here is derived from an EMBL/GenBank/DDBJ whole genome shotgun (WGS) entry which is preliminary data.</text>
</comment>
<evidence type="ECO:0000313" key="2">
    <source>
        <dbReference type="Proteomes" id="UP000814033"/>
    </source>
</evidence>
<dbReference type="Proteomes" id="UP000814033">
    <property type="component" value="Unassembled WGS sequence"/>
</dbReference>